<dbReference type="PANTHER" id="PTHR42794">
    <property type="entry name" value="HEMIN IMPORT ATP-BINDING PROTEIN HMUV"/>
    <property type="match status" value="1"/>
</dbReference>
<dbReference type="PANTHER" id="PTHR42794:SF2">
    <property type="entry name" value="ABC TRANSPORTER ATP-BINDING PROTEIN"/>
    <property type="match status" value="1"/>
</dbReference>
<dbReference type="InterPro" id="IPR003593">
    <property type="entry name" value="AAA+_ATPase"/>
</dbReference>
<proteinExistence type="predicted"/>
<organism evidence="5 6">
    <name type="scientific">Viridibacterium curvum</name>
    <dbReference type="NCBI Taxonomy" id="1101404"/>
    <lineage>
        <taxon>Bacteria</taxon>
        <taxon>Pseudomonadati</taxon>
        <taxon>Pseudomonadota</taxon>
        <taxon>Betaproteobacteria</taxon>
        <taxon>Rhodocyclales</taxon>
        <taxon>Rhodocyclaceae</taxon>
        <taxon>Viridibacterium</taxon>
    </lineage>
</organism>
<sequence length="272" mass="28929">MSQMRRATLSVTGLHAGYRRRAVLKGLDLAPVTPGSLVALLGANAAGKSTLLRTLAGQLRASAGTLQLGGHDLARLDAHTRRGLVAYLPQSLPAASALFAWEAVSTACNAAHPGKSTNSREAMTEAVFQRMGIERLALRRMGELSGGQRQMLGLAQALVRQTPLLLLDEPTSALDPRWQLEVLNVIREDALAREAIALIVVHDLNLAVRFCDRVVVLDDGRAIADGAPASALSPAILRQAYGIAGRIEHCSQGHPIVIADHALPRTTYGEIA</sequence>
<keyword evidence="6" id="KW-1185">Reference proteome</keyword>
<dbReference type="CDD" id="cd03214">
    <property type="entry name" value="ABC_Iron-Siderophores_B12_Hemin"/>
    <property type="match status" value="1"/>
</dbReference>
<keyword evidence="2" id="KW-0547">Nucleotide-binding</keyword>
<dbReference type="EMBL" id="BAABLD010000005">
    <property type="protein sequence ID" value="GAA5160983.1"/>
    <property type="molecule type" value="Genomic_DNA"/>
</dbReference>
<evidence type="ECO:0000256" key="3">
    <source>
        <dbReference type="ARBA" id="ARBA00022840"/>
    </source>
</evidence>
<name>A0ABP9QFA5_9RHOO</name>
<dbReference type="SMART" id="SM00382">
    <property type="entry name" value="AAA"/>
    <property type="match status" value="1"/>
</dbReference>
<dbReference type="SUPFAM" id="SSF52540">
    <property type="entry name" value="P-loop containing nucleoside triphosphate hydrolases"/>
    <property type="match status" value="1"/>
</dbReference>
<dbReference type="PROSITE" id="PS00211">
    <property type="entry name" value="ABC_TRANSPORTER_1"/>
    <property type="match status" value="1"/>
</dbReference>
<dbReference type="GO" id="GO:0005524">
    <property type="term" value="F:ATP binding"/>
    <property type="evidence" value="ECO:0007669"/>
    <property type="project" value="UniProtKB-KW"/>
</dbReference>
<dbReference type="RefSeq" id="WP_345531718.1">
    <property type="nucleotide sequence ID" value="NZ_BAABLD010000005.1"/>
</dbReference>
<dbReference type="InterPro" id="IPR017871">
    <property type="entry name" value="ABC_transporter-like_CS"/>
</dbReference>
<protein>
    <submittedName>
        <fullName evidence="5">ABC transporter ATP-binding protein</fullName>
    </submittedName>
</protein>
<keyword evidence="3 5" id="KW-0067">ATP-binding</keyword>
<evidence type="ECO:0000256" key="2">
    <source>
        <dbReference type="ARBA" id="ARBA00022741"/>
    </source>
</evidence>
<reference evidence="6" key="1">
    <citation type="journal article" date="2019" name="Int. J. Syst. Evol. Microbiol.">
        <title>The Global Catalogue of Microorganisms (GCM) 10K type strain sequencing project: providing services to taxonomists for standard genome sequencing and annotation.</title>
        <authorList>
            <consortium name="The Broad Institute Genomics Platform"/>
            <consortium name="The Broad Institute Genome Sequencing Center for Infectious Disease"/>
            <person name="Wu L."/>
            <person name="Ma J."/>
        </authorList>
    </citation>
    <scope>NUCLEOTIDE SEQUENCE [LARGE SCALE GENOMIC DNA]</scope>
    <source>
        <strain evidence="6">JCM 18715</strain>
    </source>
</reference>
<evidence type="ECO:0000313" key="5">
    <source>
        <dbReference type="EMBL" id="GAA5160983.1"/>
    </source>
</evidence>
<keyword evidence="1" id="KW-1003">Cell membrane</keyword>
<feature type="domain" description="ABC transporter" evidence="4">
    <location>
        <begin position="4"/>
        <end position="244"/>
    </location>
</feature>
<gene>
    <name evidence="5" type="ORF">GCM10025770_09470</name>
</gene>
<comment type="caution">
    <text evidence="5">The sequence shown here is derived from an EMBL/GenBank/DDBJ whole genome shotgun (WGS) entry which is preliminary data.</text>
</comment>
<keyword evidence="1" id="KW-0472">Membrane</keyword>
<dbReference type="InterPro" id="IPR027417">
    <property type="entry name" value="P-loop_NTPase"/>
</dbReference>
<accession>A0ABP9QFA5</accession>
<evidence type="ECO:0000256" key="1">
    <source>
        <dbReference type="ARBA" id="ARBA00022475"/>
    </source>
</evidence>
<evidence type="ECO:0000259" key="4">
    <source>
        <dbReference type="PROSITE" id="PS50893"/>
    </source>
</evidence>
<dbReference type="InterPro" id="IPR003439">
    <property type="entry name" value="ABC_transporter-like_ATP-bd"/>
</dbReference>
<evidence type="ECO:0000313" key="6">
    <source>
        <dbReference type="Proteomes" id="UP001500547"/>
    </source>
</evidence>
<dbReference type="Gene3D" id="3.40.50.300">
    <property type="entry name" value="P-loop containing nucleotide triphosphate hydrolases"/>
    <property type="match status" value="1"/>
</dbReference>
<dbReference type="Proteomes" id="UP001500547">
    <property type="component" value="Unassembled WGS sequence"/>
</dbReference>
<dbReference type="Pfam" id="PF00005">
    <property type="entry name" value="ABC_tran"/>
    <property type="match status" value="1"/>
</dbReference>
<dbReference type="PROSITE" id="PS50893">
    <property type="entry name" value="ABC_TRANSPORTER_2"/>
    <property type="match status" value="1"/>
</dbReference>